<feature type="coiled-coil region" evidence="1">
    <location>
        <begin position="1298"/>
        <end position="1339"/>
    </location>
</feature>
<protein>
    <submittedName>
        <fullName evidence="4">Myosin-2 heavy chain</fullName>
    </submittedName>
</protein>
<dbReference type="PROSITE" id="PS51840">
    <property type="entry name" value="C2_NT"/>
    <property type="match status" value="1"/>
</dbReference>
<comment type="caution">
    <text evidence="4">The sequence shown here is derived from an EMBL/GenBank/DDBJ whole genome shotgun (WGS) entry which is preliminary data.</text>
</comment>
<feature type="domain" description="C2 NT-type" evidence="3">
    <location>
        <begin position="6"/>
        <end position="141"/>
    </location>
</feature>
<feature type="compositionally biased region" description="Basic and acidic residues" evidence="2">
    <location>
        <begin position="1609"/>
        <end position="1628"/>
    </location>
</feature>
<feature type="coiled-coil region" evidence="1">
    <location>
        <begin position="868"/>
        <end position="911"/>
    </location>
</feature>
<evidence type="ECO:0000313" key="4">
    <source>
        <dbReference type="EMBL" id="KAA0062382.1"/>
    </source>
</evidence>
<sequence>MSRIAKWKLEKTKVKVVFRLQFHATHIPQFGWDKLFISFIPADSGKATAKTTKANVRNGACKWADPIYETARLLQDTRTKKYDDKLYKLVVAMGSSRSSILGEAYVNLADHADALKPSGVALPLNGCESGTILHVTVQLLTSKTGFREFEQQRELRERGLQTFSDQNSHGESPSEKMSPSKDSMNIHSNKVNARIRSKEVYNELPLLEDEGGRKEEYADSAAGFDVSSNTSESLYAEKHDVHEIDSIKSTVSGDLGGLSIGQSPGSEKGDQGDHQYSVQGSNNWAHNWGSDFAADGELTTAYKENNRLRESLEVAESSIVELRLEVSSLQNHVNEMGIETQKIAWQLATETTSGKELTEEVSVLKSECLNLKDELERLKNLQSSLSESRKEIIETDRDNICQKLEPQCLKGLLTMEEKIRDLLNKAHFGCQDRDVRFLLADLEALLCYVQDFRERMEQEISCAKVNQNEIRKLNSSTSEILTSGTGFDSDIYHTDSMLHCLIPGLVSYEPNSIDAISSMKGKIFELLRELDESKAKQESLAQKMDQMECYYEAFIHELEENQRQMIGELQNLRNEHATCIYTITASKDEIEALHHEMNNRLMNFAEEKKSLDSINKELERRASSAETALKRARLNYSIAVNQLQKDLDLLSVQLTSVFETNENLIKNALTGSSHPSGQESCEIGWKPEVEPEEFSNCKLLQSQNHDAGVKKYHFSGGIISEDLKRSLYLQEGLYQKVEDEVFEVHLVNIYLDVFSKTLQETLIEANTGFKLMKERIDEISQQMELSTKSKELLFLELQASLEEIRSLNEYKTAMVSKYNEMGLKTEILEENLLNVTRENSFLSKKITECEALVTEYRSFEEKYQTCLLKKLELENSMIEESIESKNLRNENASLHEELKALRAEFDDLVSMKGDLHKTVGFACDKLSNLLASHNKSSNNISSLSESVYDDLEPNSLAGLVLKFENLHLDVCQKVLQLMNENGHLMKERDTAQKSLSRVASDNLIMKESFERTKQDMVNRLDKASELVHTFHVAIETVSKNINSSEAEDKFTQQYKEFLFVLDHVEDELQQLTSKNNGLENEMVALRLVDEELENCKFTIEVLTKEKKTLLESLHEKVEESMKLKLELDCSKDKCQSLSDELIIEKRSRDSLEKIIKDLDAQINEKSYKLLDFEQMKAEVGSLKQLVLELESEKSRVDKDLLQSVELLKHLDQENSSLVCLESQLCEMHEFSIAADISLVFTRSQYDDQLEILVQQFMLSERDLIAVQEKYVNVETALNHCMVSEAHQAEESARLLMNLNSLKVELEAFASENKMLLEANEKLTNQSEELQNRTKLLEVAADADRSHHAKEHEKLGKMLKTCETEIDDLLLCKEELEVSLLVVRSKLDEQHAHVISLQGISDEMVILQNKCNDLTQRLSEQILKTEEFKNLSIHLKDLKDKAEAECLQLREKKENEGPSNAMQESLRIAFIKEQYETKLQELKHQLSVSKKHSEEMLWKLQDAINEVENRKKSEVTHIKRNEELGMKIVEVEGNLNAALAEKREIMKAYDLVKAEKECSSISLECCKEEKQELEALLKKCNDDKLKFSMELNLMKDFLESYKSQTSMQKEGSDGKCTEDHTSKSSDKDNTAPCEEVECTISISTDATNNSHAFLNGQGQPEQDVLMSRSLNGLQDISPGNQEDLLHDETKHLALVNDNFRAQSLKFSMDHLNEELERLKNENSLAHDDHHPESDFPGLEHQLMQLHKVNEELGNIFPLFKEFSSSGNALERVLALEIELAEALRSKKKPSMHFQSSFLKQHSDEEAIFRSFSDINELIKDMLDLKGKYTTVETELREMHDRYSKLSLQFAEVEGERQKLMMTVKNVRASKKLLNANNRPSWSYRGEHSPS</sequence>
<organism evidence="4 5">
    <name type="scientific">Cucumis melo var. makuwa</name>
    <name type="common">Oriental melon</name>
    <dbReference type="NCBI Taxonomy" id="1194695"/>
    <lineage>
        <taxon>Eukaryota</taxon>
        <taxon>Viridiplantae</taxon>
        <taxon>Streptophyta</taxon>
        <taxon>Embryophyta</taxon>
        <taxon>Tracheophyta</taxon>
        <taxon>Spermatophyta</taxon>
        <taxon>Magnoliopsida</taxon>
        <taxon>eudicotyledons</taxon>
        <taxon>Gunneridae</taxon>
        <taxon>Pentapetalae</taxon>
        <taxon>rosids</taxon>
        <taxon>fabids</taxon>
        <taxon>Cucurbitales</taxon>
        <taxon>Cucurbitaceae</taxon>
        <taxon>Benincaseae</taxon>
        <taxon>Cucumis</taxon>
    </lineage>
</organism>
<feature type="coiled-coil region" evidence="1">
    <location>
        <begin position="523"/>
        <end position="635"/>
    </location>
</feature>
<gene>
    <name evidence="4" type="ORF">E6C27_scaffold154G001580</name>
</gene>
<name>A0A5A7V2E5_CUCMM</name>
<accession>A0A5A7V2E5</accession>
<dbReference type="PANTHER" id="PTHR34452:SF1">
    <property type="entry name" value="SPORULATION-SPECIFIC PROTEIN"/>
    <property type="match status" value="1"/>
</dbReference>
<feature type="coiled-coil region" evidence="1">
    <location>
        <begin position="1396"/>
        <end position="1509"/>
    </location>
</feature>
<dbReference type="Pfam" id="PF10358">
    <property type="entry name" value="NT-C2"/>
    <property type="match status" value="1"/>
</dbReference>
<feature type="region of interest" description="Disordered" evidence="2">
    <location>
        <begin position="1603"/>
        <end position="1629"/>
    </location>
</feature>
<dbReference type="OrthoDB" id="2018427at2759"/>
<dbReference type="PANTHER" id="PTHR34452">
    <property type="entry name" value="MYOSIN HEAVY CHAIN-RELATED PROTEIN"/>
    <property type="match status" value="1"/>
</dbReference>
<proteinExistence type="predicted"/>
<evidence type="ECO:0000313" key="5">
    <source>
        <dbReference type="Proteomes" id="UP000321393"/>
    </source>
</evidence>
<feature type="region of interest" description="Disordered" evidence="2">
    <location>
        <begin position="252"/>
        <end position="278"/>
    </location>
</feature>
<feature type="coiled-coil region" evidence="1">
    <location>
        <begin position="1061"/>
        <end position="1119"/>
    </location>
</feature>
<dbReference type="STRING" id="1194695.A0A5A7V2E5"/>
<dbReference type="InterPro" id="IPR019448">
    <property type="entry name" value="NT-C2"/>
</dbReference>
<dbReference type="EMBL" id="SSTE01004583">
    <property type="protein sequence ID" value="KAA0062382.1"/>
    <property type="molecule type" value="Genomic_DNA"/>
</dbReference>
<feature type="coiled-coil region" evidence="1">
    <location>
        <begin position="1700"/>
        <end position="1727"/>
    </location>
</feature>
<keyword evidence="1" id="KW-0175">Coiled coil</keyword>
<reference evidence="4 5" key="1">
    <citation type="submission" date="2019-08" db="EMBL/GenBank/DDBJ databases">
        <title>Draft genome sequences of two oriental melons (Cucumis melo L. var makuwa).</title>
        <authorList>
            <person name="Kwon S.-Y."/>
        </authorList>
    </citation>
    <scope>NUCLEOTIDE SEQUENCE [LARGE SCALE GENOMIC DNA]</scope>
    <source>
        <strain evidence="5">cv. SW 3</strain>
        <tissue evidence="4">Leaf</tissue>
    </source>
</reference>
<feature type="coiled-coil region" evidence="1">
    <location>
        <begin position="305"/>
        <end position="398"/>
    </location>
</feature>
<feature type="region of interest" description="Disordered" evidence="2">
    <location>
        <begin position="161"/>
        <end position="185"/>
    </location>
</feature>
<evidence type="ECO:0000256" key="1">
    <source>
        <dbReference type="SAM" id="Coils"/>
    </source>
</evidence>
<dbReference type="Proteomes" id="UP000321393">
    <property type="component" value="Unassembled WGS sequence"/>
</dbReference>
<evidence type="ECO:0000259" key="3">
    <source>
        <dbReference type="PROSITE" id="PS51840"/>
    </source>
</evidence>
<evidence type="ECO:0000256" key="2">
    <source>
        <dbReference type="SAM" id="MobiDB-lite"/>
    </source>
</evidence>